<proteinExistence type="predicted"/>
<dbReference type="AlphaFoldDB" id="A0A9D7DWU8"/>
<gene>
    <name evidence="2" type="ORF">IPH26_04940</name>
</gene>
<dbReference type="SUPFAM" id="SSF141371">
    <property type="entry name" value="PilZ domain-like"/>
    <property type="match status" value="1"/>
</dbReference>
<comment type="caution">
    <text evidence="2">The sequence shown here is derived from an EMBL/GenBank/DDBJ whole genome shotgun (WGS) entry which is preliminary data.</text>
</comment>
<feature type="domain" description="PilZ" evidence="1">
    <location>
        <begin position="2"/>
        <end position="96"/>
    </location>
</feature>
<evidence type="ECO:0000313" key="2">
    <source>
        <dbReference type="EMBL" id="MBK6972313.1"/>
    </source>
</evidence>
<evidence type="ECO:0000259" key="1">
    <source>
        <dbReference type="Pfam" id="PF07238"/>
    </source>
</evidence>
<reference evidence="2" key="1">
    <citation type="submission" date="2020-10" db="EMBL/GenBank/DDBJ databases">
        <title>Connecting structure to function with the recovery of over 1000 high-quality activated sludge metagenome-assembled genomes encoding full-length rRNA genes using long-read sequencing.</title>
        <authorList>
            <person name="Singleton C.M."/>
            <person name="Petriglieri F."/>
            <person name="Kristensen J.M."/>
            <person name="Kirkegaard R.H."/>
            <person name="Michaelsen T.Y."/>
            <person name="Andersen M.H."/>
            <person name="Karst S.M."/>
            <person name="Dueholm M.S."/>
            <person name="Nielsen P.H."/>
            <person name="Albertsen M."/>
        </authorList>
    </citation>
    <scope>NUCLEOTIDE SEQUENCE</scope>
    <source>
        <strain evidence="2">Bjer_18-Q3-R1-45_BAT3C.347</strain>
    </source>
</reference>
<dbReference type="Pfam" id="PF07238">
    <property type="entry name" value="PilZ"/>
    <property type="match status" value="1"/>
</dbReference>
<dbReference type="EMBL" id="JADJEV010000002">
    <property type="protein sequence ID" value="MBK6972313.1"/>
    <property type="molecule type" value="Genomic_DNA"/>
</dbReference>
<accession>A0A9D7DWU8</accession>
<dbReference type="Proteomes" id="UP000807785">
    <property type="component" value="Unassembled WGS sequence"/>
</dbReference>
<sequence length="142" mass="15764">MRHFIRHPADIPIEISAGDASLRGQHHANNLGLGGLAFHCQHEVDPGSVIGLSIPVVRPVFSTSARVVWCRAGQFGYELGVEFLDPDDAFRARMVEQVCHIEEYRQAVLRDEGRQITPEEAAMEWIEKHAAEFPSTGPDGVH</sequence>
<dbReference type="Gene3D" id="2.40.10.220">
    <property type="entry name" value="predicted glycosyltransferase like domains"/>
    <property type="match status" value="1"/>
</dbReference>
<dbReference type="InterPro" id="IPR009875">
    <property type="entry name" value="PilZ_domain"/>
</dbReference>
<name>A0A9D7DWU8_9PROT</name>
<protein>
    <submittedName>
        <fullName evidence="2">PilZ domain-containing protein</fullName>
    </submittedName>
</protein>
<evidence type="ECO:0000313" key="3">
    <source>
        <dbReference type="Proteomes" id="UP000807785"/>
    </source>
</evidence>
<organism evidence="2 3">
    <name type="scientific">Candidatus Methylophosphatis roskildensis</name>
    <dbReference type="NCBI Taxonomy" id="2899263"/>
    <lineage>
        <taxon>Bacteria</taxon>
        <taxon>Pseudomonadati</taxon>
        <taxon>Pseudomonadota</taxon>
        <taxon>Betaproteobacteria</taxon>
        <taxon>Nitrosomonadales</taxon>
        <taxon>Sterolibacteriaceae</taxon>
        <taxon>Candidatus Methylophosphatis</taxon>
    </lineage>
</organism>
<dbReference type="GO" id="GO:0035438">
    <property type="term" value="F:cyclic-di-GMP binding"/>
    <property type="evidence" value="ECO:0007669"/>
    <property type="project" value="InterPro"/>
</dbReference>